<dbReference type="InterPro" id="IPR055298">
    <property type="entry name" value="AtLOH3-like"/>
</dbReference>
<dbReference type="OMA" id="TCVERRS"/>
<dbReference type="PANTHER" id="PTHR11697">
    <property type="entry name" value="GENERAL TRANSCRIPTION FACTOR 2-RELATED ZINC FINGER PROTEIN"/>
    <property type="match status" value="1"/>
</dbReference>
<dbReference type="Proteomes" id="UP000032141">
    <property type="component" value="Chromosome C4"/>
</dbReference>
<dbReference type="PANTHER" id="PTHR11697:SF230">
    <property type="entry name" value="ZINC FINGER, MYM DOMAIN CONTAINING 1"/>
    <property type="match status" value="1"/>
</dbReference>
<evidence type="ECO:0000259" key="2">
    <source>
        <dbReference type="SMART" id="SM00597"/>
    </source>
</evidence>
<proteinExistence type="predicted"/>
<name>A0A0D3BUB3_BRAOL</name>
<protein>
    <recommendedName>
        <fullName evidence="2">TTF-type domain-containing protein</fullName>
    </recommendedName>
</protein>
<feature type="signal peptide" evidence="1">
    <location>
        <begin position="1"/>
        <end position="27"/>
    </location>
</feature>
<reference evidence="3 4" key="1">
    <citation type="journal article" date="2014" name="Genome Biol.">
        <title>Transcriptome and methylome profiling reveals relics of genome dominance in the mesopolyploid Brassica oleracea.</title>
        <authorList>
            <person name="Parkin I.A."/>
            <person name="Koh C."/>
            <person name="Tang H."/>
            <person name="Robinson S.J."/>
            <person name="Kagale S."/>
            <person name="Clarke W.E."/>
            <person name="Town C.D."/>
            <person name="Nixon J."/>
            <person name="Krishnakumar V."/>
            <person name="Bidwell S.L."/>
            <person name="Denoeud F."/>
            <person name="Belcram H."/>
            <person name="Links M.G."/>
            <person name="Just J."/>
            <person name="Clarke C."/>
            <person name="Bender T."/>
            <person name="Huebert T."/>
            <person name="Mason A.S."/>
            <person name="Pires J.C."/>
            <person name="Barker G."/>
            <person name="Moore J."/>
            <person name="Walley P.G."/>
            <person name="Manoli S."/>
            <person name="Batley J."/>
            <person name="Edwards D."/>
            <person name="Nelson M.N."/>
            <person name="Wang X."/>
            <person name="Paterson A.H."/>
            <person name="King G."/>
            <person name="Bancroft I."/>
            <person name="Chalhoub B."/>
            <person name="Sharpe A.G."/>
        </authorList>
    </citation>
    <scope>NUCLEOTIDE SEQUENCE</scope>
    <source>
        <strain evidence="3 4">cv. TO1000</strain>
    </source>
</reference>
<evidence type="ECO:0000313" key="3">
    <source>
        <dbReference type="EnsemblPlants" id="Bo4g073070.1"/>
    </source>
</evidence>
<dbReference type="SMART" id="SM00597">
    <property type="entry name" value="ZnF_TTF"/>
    <property type="match status" value="1"/>
</dbReference>
<sequence length="344" mass="40140">MVSPGESFGRLVFFFSFPVFLVVKVPSDKMERYLNLNKRKAPPSGINLDDFPWDPTKRKNILDCPYNQRDEVRRKYLTRGPCQPSGHTFQQKSIGGVLRRFDPHWFEQYPDWLEYSLEQEKAFCLFCYLFRVQSGKQGGSDTFVSTGFSSWNKADSFSKHLVVVAVAKKHFEVGEFFDMVHVLLNVVGTSCKRKVMLTESNRKRMEEEISKGKMKTGTGLNQDLSLKRPGYTRWGSHYKTRLVVMFPCIIEVLEHIQIEGTDSTKRQQAYDLQLQEFNDRFDSELLICMAFLSPIDSFVQFDKSLLVRLAELYPDDFTCVERRSLEQQLDIYLDNVKKMKDFLI</sequence>
<dbReference type="EnsemblPlants" id="Bo4g073070.1">
    <property type="protein sequence ID" value="Bo4g073070.1"/>
    <property type="gene ID" value="Bo4g073070"/>
</dbReference>
<evidence type="ECO:0000313" key="4">
    <source>
        <dbReference type="Proteomes" id="UP000032141"/>
    </source>
</evidence>
<dbReference type="HOGENOM" id="CLU_807406_0_0_1"/>
<dbReference type="eggNOG" id="ENOG502QSU3">
    <property type="taxonomic scope" value="Eukaryota"/>
</dbReference>
<dbReference type="InterPro" id="IPR006580">
    <property type="entry name" value="Znf_TTF"/>
</dbReference>
<dbReference type="STRING" id="109376.A0A0D3BUB3"/>
<organism evidence="3 4">
    <name type="scientific">Brassica oleracea var. oleracea</name>
    <dbReference type="NCBI Taxonomy" id="109376"/>
    <lineage>
        <taxon>Eukaryota</taxon>
        <taxon>Viridiplantae</taxon>
        <taxon>Streptophyta</taxon>
        <taxon>Embryophyta</taxon>
        <taxon>Tracheophyta</taxon>
        <taxon>Spermatophyta</taxon>
        <taxon>Magnoliopsida</taxon>
        <taxon>eudicotyledons</taxon>
        <taxon>Gunneridae</taxon>
        <taxon>Pentapetalae</taxon>
        <taxon>rosids</taxon>
        <taxon>malvids</taxon>
        <taxon>Brassicales</taxon>
        <taxon>Brassicaceae</taxon>
        <taxon>Brassiceae</taxon>
        <taxon>Brassica</taxon>
    </lineage>
</organism>
<dbReference type="Gramene" id="Bo4g073070.1">
    <property type="protein sequence ID" value="Bo4g073070.1"/>
    <property type="gene ID" value="Bo4g073070"/>
</dbReference>
<reference evidence="3" key="2">
    <citation type="submission" date="2015-03" db="UniProtKB">
        <authorList>
            <consortium name="EnsemblPlants"/>
        </authorList>
    </citation>
    <scope>IDENTIFICATION</scope>
</reference>
<keyword evidence="4" id="KW-1185">Reference proteome</keyword>
<feature type="chain" id="PRO_5002269271" description="TTF-type domain-containing protein" evidence="1">
    <location>
        <begin position="28"/>
        <end position="344"/>
    </location>
</feature>
<dbReference type="AlphaFoldDB" id="A0A0D3BUB3"/>
<accession>A0A0D3BUB3</accession>
<feature type="domain" description="TTF-type" evidence="2">
    <location>
        <begin position="97"/>
        <end position="207"/>
    </location>
</feature>
<keyword evidence="1" id="KW-0732">Signal</keyword>
<evidence type="ECO:0000256" key="1">
    <source>
        <dbReference type="SAM" id="SignalP"/>
    </source>
</evidence>